<dbReference type="GO" id="GO:0061603">
    <property type="term" value="F:molybdenum cofactor guanylyltransferase activity"/>
    <property type="evidence" value="ECO:0007669"/>
    <property type="project" value="UniProtKB-EC"/>
</dbReference>
<dbReference type="GO" id="GO:0005525">
    <property type="term" value="F:GTP binding"/>
    <property type="evidence" value="ECO:0007669"/>
    <property type="project" value="UniProtKB-UniRule"/>
</dbReference>
<feature type="binding site" evidence="8">
    <location>
        <position position="99"/>
    </location>
    <ligand>
        <name>GTP</name>
        <dbReference type="ChEBI" id="CHEBI:37565"/>
    </ligand>
</feature>
<dbReference type="GO" id="GO:0046872">
    <property type="term" value="F:metal ion binding"/>
    <property type="evidence" value="ECO:0007669"/>
    <property type="project" value="UniProtKB-KW"/>
</dbReference>
<keyword evidence="5 8" id="KW-0460">Magnesium</keyword>
<comment type="caution">
    <text evidence="8">Lacks conserved residue(s) required for the propagation of feature annotation.</text>
</comment>
<comment type="similarity">
    <text evidence="8">Belongs to the MobA family.</text>
</comment>
<keyword evidence="10" id="KW-0548">Nucleotidyltransferase</keyword>
<name>A0A411HJI0_9GAMM</name>
<feature type="binding site" evidence="8">
    <location>
        <position position="99"/>
    </location>
    <ligand>
        <name>Mg(2+)</name>
        <dbReference type="ChEBI" id="CHEBI:18420"/>
    </ligand>
</feature>
<dbReference type="SUPFAM" id="SSF53448">
    <property type="entry name" value="Nucleotide-diphospho-sugar transferases"/>
    <property type="match status" value="1"/>
</dbReference>
<keyword evidence="3 8" id="KW-0479">Metal-binding</keyword>
<evidence type="ECO:0000256" key="6">
    <source>
        <dbReference type="ARBA" id="ARBA00023134"/>
    </source>
</evidence>
<dbReference type="InterPro" id="IPR025877">
    <property type="entry name" value="MobA-like_NTP_Trfase"/>
</dbReference>
<feature type="binding site" evidence="8">
    <location>
        <begin position="11"/>
        <end position="13"/>
    </location>
    <ligand>
        <name>GTP</name>
        <dbReference type="ChEBI" id="CHEBI:37565"/>
    </ligand>
</feature>
<dbReference type="InterPro" id="IPR013482">
    <property type="entry name" value="Molybde_CF_guanTrfase"/>
</dbReference>
<keyword evidence="7 8" id="KW-0501">Molybdenum cofactor biosynthesis</keyword>
<keyword evidence="2 8" id="KW-0808">Transferase</keyword>
<dbReference type="KEGG" id="xbc:ELE36_09910"/>
<evidence type="ECO:0000259" key="9">
    <source>
        <dbReference type="Pfam" id="PF12804"/>
    </source>
</evidence>
<feature type="binding site" evidence="8">
    <location>
        <position position="24"/>
    </location>
    <ligand>
        <name>GTP</name>
        <dbReference type="ChEBI" id="CHEBI:37565"/>
    </ligand>
</feature>
<comment type="domain">
    <text evidence="8">The N-terminal domain determines nucleotide recognition and specific binding, while the C-terminal domain determines the specific binding to the target protein.</text>
</comment>
<evidence type="ECO:0000256" key="8">
    <source>
        <dbReference type="HAMAP-Rule" id="MF_00316"/>
    </source>
</evidence>
<dbReference type="PANTHER" id="PTHR19136:SF81">
    <property type="entry name" value="MOLYBDENUM COFACTOR GUANYLYLTRANSFERASE"/>
    <property type="match status" value="1"/>
</dbReference>
<dbReference type="EMBL" id="CP035704">
    <property type="protein sequence ID" value="QBB70653.1"/>
    <property type="molecule type" value="Genomic_DNA"/>
</dbReference>
<dbReference type="InterPro" id="IPR029044">
    <property type="entry name" value="Nucleotide-diphossugar_trans"/>
</dbReference>
<evidence type="ECO:0000256" key="2">
    <source>
        <dbReference type="ARBA" id="ARBA00022679"/>
    </source>
</evidence>
<comment type="function">
    <text evidence="8">Transfers a GMP moiety from GTP to Mo-molybdopterin (Mo-MPT) cofactor (Moco or molybdenum cofactor) to form Mo-molybdopterin guanine dinucleotide (Mo-MGD) cofactor.</text>
</comment>
<comment type="cofactor">
    <cofactor evidence="8">
        <name>Mg(2+)</name>
        <dbReference type="ChEBI" id="CHEBI:18420"/>
    </cofactor>
</comment>
<evidence type="ECO:0000256" key="1">
    <source>
        <dbReference type="ARBA" id="ARBA00022490"/>
    </source>
</evidence>
<evidence type="ECO:0000313" key="11">
    <source>
        <dbReference type="Proteomes" id="UP000291562"/>
    </source>
</evidence>
<dbReference type="GO" id="GO:1902758">
    <property type="term" value="P:bis(molybdopterin guanine dinucleotide)molybdenum biosynthetic process"/>
    <property type="evidence" value="ECO:0007669"/>
    <property type="project" value="TreeGrafter"/>
</dbReference>
<dbReference type="AlphaFoldDB" id="A0A411HJI0"/>
<dbReference type="HAMAP" id="MF_00316">
    <property type="entry name" value="MobA"/>
    <property type="match status" value="1"/>
</dbReference>
<keyword evidence="1 8" id="KW-0963">Cytoplasm</keyword>
<dbReference type="Pfam" id="PF12804">
    <property type="entry name" value="NTP_transf_3"/>
    <property type="match status" value="1"/>
</dbReference>
<evidence type="ECO:0000256" key="4">
    <source>
        <dbReference type="ARBA" id="ARBA00022741"/>
    </source>
</evidence>
<feature type="binding site" evidence="8">
    <location>
        <position position="69"/>
    </location>
    <ligand>
        <name>GTP</name>
        <dbReference type="ChEBI" id="CHEBI:37565"/>
    </ligand>
</feature>
<comment type="subcellular location">
    <subcellularLocation>
        <location evidence="8">Cytoplasm</location>
    </subcellularLocation>
</comment>
<dbReference type="PANTHER" id="PTHR19136">
    <property type="entry name" value="MOLYBDENUM COFACTOR GUANYLYLTRANSFERASE"/>
    <property type="match status" value="1"/>
</dbReference>
<keyword evidence="6 8" id="KW-0342">GTP-binding</keyword>
<gene>
    <name evidence="8 10" type="primary">mobA</name>
    <name evidence="10" type="ORF">ELE36_09910</name>
</gene>
<comment type="catalytic activity">
    <reaction evidence="8">
        <text>Mo-molybdopterin + GTP + H(+) = Mo-molybdopterin guanine dinucleotide + diphosphate</text>
        <dbReference type="Rhea" id="RHEA:34243"/>
        <dbReference type="ChEBI" id="CHEBI:15378"/>
        <dbReference type="ChEBI" id="CHEBI:33019"/>
        <dbReference type="ChEBI" id="CHEBI:37565"/>
        <dbReference type="ChEBI" id="CHEBI:71302"/>
        <dbReference type="ChEBI" id="CHEBI:71310"/>
        <dbReference type="EC" id="2.7.7.77"/>
    </reaction>
</comment>
<dbReference type="OrthoDB" id="9788394at2"/>
<comment type="subunit">
    <text evidence="8">Monomer.</text>
</comment>
<evidence type="ECO:0000256" key="5">
    <source>
        <dbReference type="ARBA" id="ARBA00022842"/>
    </source>
</evidence>
<proteinExistence type="inferred from homology"/>
<keyword evidence="4 8" id="KW-0547">Nucleotide-binding</keyword>
<dbReference type="Gene3D" id="3.90.550.10">
    <property type="entry name" value="Spore Coat Polysaccharide Biosynthesis Protein SpsA, Chain A"/>
    <property type="match status" value="1"/>
</dbReference>
<organism evidence="10 11">
    <name type="scientific">Pseudolysobacter antarcticus</name>
    <dbReference type="NCBI Taxonomy" id="2511995"/>
    <lineage>
        <taxon>Bacteria</taxon>
        <taxon>Pseudomonadati</taxon>
        <taxon>Pseudomonadota</taxon>
        <taxon>Gammaproteobacteria</taxon>
        <taxon>Lysobacterales</taxon>
        <taxon>Rhodanobacteraceae</taxon>
        <taxon>Pseudolysobacter</taxon>
    </lineage>
</organism>
<keyword evidence="11" id="KW-1185">Reference proteome</keyword>
<evidence type="ECO:0000256" key="3">
    <source>
        <dbReference type="ARBA" id="ARBA00022723"/>
    </source>
</evidence>
<evidence type="ECO:0000313" key="10">
    <source>
        <dbReference type="EMBL" id="QBB70653.1"/>
    </source>
</evidence>
<dbReference type="Proteomes" id="UP000291562">
    <property type="component" value="Chromosome"/>
</dbReference>
<accession>A0A411HJI0</accession>
<dbReference type="EC" id="2.7.7.77" evidence="8"/>
<dbReference type="CDD" id="cd02503">
    <property type="entry name" value="MobA"/>
    <property type="match status" value="1"/>
</dbReference>
<protein>
    <recommendedName>
        <fullName evidence="8">Molybdenum cofactor guanylyltransferase</fullName>
        <shortName evidence="8">MoCo guanylyltransferase</shortName>
        <ecNumber evidence="8">2.7.7.77</ecNumber>
    </recommendedName>
    <alternativeName>
        <fullName evidence="8">GTP:molybdopterin guanylyltransferase</fullName>
    </alternativeName>
    <alternativeName>
        <fullName evidence="8">Mo-MPT guanylyltransferase</fullName>
    </alternativeName>
    <alternativeName>
        <fullName evidence="8">Molybdopterin guanylyltransferase</fullName>
    </alternativeName>
    <alternativeName>
        <fullName evidence="8">Molybdopterin-guanine dinucleotide synthase</fullName>
        <shortName evidence="8">MGD synthase</shortName>
    </alternativeName>
</protein>
<sequence>MNSVSITAAILAGGAAKRLGGHDKGLQLLLGKPLIAWVYERVSAQVQSIAICANRHVDNYAIYAPVVCDVNAGFPGPLAGIVSAFQTLKDDWLLTLPVDCPTPPLDLAQRLYEACKDSNSTAAFVRDGQRRQPLFALYHRDLNLSAQTALVQNIGVWQWQESIKAIAVDFSDQTAAFVNLNTPQDFLDFEANRHEC</sequence>
<dbReference type="NCBIfam" id="TIGR02665">
    <property type="entry name" value="molyb_mobA"/>
    <property type="match status" value="1"/>
</dbReference>
<dbReference type="RefSeq" id="WP_129832910.1">
    <property type="nucleotide sequence ID" value="NZ_CP035704.1"/>
</dbReference>
<feature type="domain" description="MobA-like NTP transferase" evidence="9">
    <location>
        <begin position="8"/>
        <end position="159"/>
    </location>
</feature>
<reference evidence="10 11" key="1">
    <citation type="submission" date="2019-01" db="EMBL/GenBank/DDBJ databases">
        <title>Pseudolysobacter antarctica gen. nov., sp. nov., isolated from Fildes Peninsula, Antarctica.</title>
        <authorList>
            <person name="Wei Z."/>
            <person name="Peng F."/>
        </authorList>
    </citation>
    <scope>NUCLEOTIDE SEQUENCE [LARGE SCALE GENOMIC DNA]</scope>
    <source>
        <strain evidence="10 11">AQ6-296</strain>
    </source>
</reference>
<dbReference type="GO" id="GO:0005737">
    <property type="term" value="C:cytoplasm"/>
    <property type="evidence" value="ECO:0007669"/>
    <property type="project" value="UniProtKB-SubCell"/>
</dbReference>
<evidence type="ECO:0000256" key="7">
    <source>
        <dbReference type="ARBA" id="ARBA00023150"/>
    </source>
</evidence>